<dbReference type="AlphaFoldDB" id="A0A7D5IDE6"/>
<reference evidence="2 3" key="1">
    <citation type="submission" date="2020-06" db="EMBL/GenBank/DDBJ databases">
        <title>Mannheimia pernigra sp. nov. isolated from bovine respiratory tract.</title>
        <authorList>
            <person name="Kuhnert P."/>
            <person name="Akarsu-Egger H."/>
        </authorList>
    </citation>
    <scope>NUCLEOTIDE SEQUENCE [LARGE SCALE GENOMIC DNA]</scope>
    <source>
        <strain evidence="2 3">BNO311</strain>
    </source>
</reference>
<evidence type="ECO:0008006" key="4">
    <source>
        <dbReference type="Google" id="ProtNLM"/>
    </source>
</evidence>
<dbReference type="RefSeq" id="WP_176809506.1">
    <property type="nucleotide sequence ID" value="NZ_CP055306.1"/>
</dbReference>
<sequence>MKKLLLLISFSFFFSAQAIAFDPIEDGFARAAKALRKNDLKQAADIWLPLAERGHAGSEIHFYYVITQELELAKSNPKVISLLKKSAKYNEWEQILLWKIYTEQQDFEKADYWLKKLGKTKEEAEQLFQKDKADAKTVLDDFMKLYQ</sequence>
<evidence type="ECO:0000313" key="2">
    <source>
        <dbReference type="EMBL" id="QLB39895.1"/>
    </source>
</evidence>
<dbReference type="InterPro" id="IPR011990">
    <property type="entry name" value="TPR-like_helical_dom_sf"/>
</dbReference>
<accession>A0A7D5IDE6</accession>
<dbReference type="Proteomes" id="UP000509660">
    <property type="component" value="Chromosome"/>
</dbReference>
<evidence type="ECO:0000256" key="1">
    <source>
        <dbReference type="SAM" id="SignalP"/>
    </source>
</evidence>
<gene>
    <name evidence="2" type="ORF">HV559_02840</name>
</gene>
<dbReference type="SUPFAM" id="SSF81901">
    <property type="entry name" value="HCP-like"/>
    <property type="match status" value="1"/>
</dbReference>
<proteinExistence type="predicted"/>
<evidence type="ECO:0000313" key="3">
    <source>
        <dbReference type="Proteomes" id="UP000509660"/>
    </source>
</evidence>
<dbReference type="EMBL" id="CP055306">
    <property type="protein sequence ID" value="QLB39895.1"/>
    <property type="molecule type" value="Genomic_DNA"/>
</dbReference>
<keyword evidence="1" id="KW-0732">Signal</keyword>
<protein>
    <recommendedName>
        <fullName evidence="4">Tetratricopeptide repeat protein</fullName>
    </recommendedName>
</protein>
<name>A0A7D5IDE6_9PAST</name>
<organism evidence="2 3">
    <name type="scientific">Mannheimia pernigra</name>
    <dbReference type="NCBI Taxonomy" id="111844"/>
    <lineage>
        <taxon>Bacteria</taxon>
        <taxon>Pseudomonadati</taxon>
        <taxon>Pseudomonadota</taxon>
        <taxon>Gammaproteobacteria</taxon>
        <taxon>Pasteurellales</taxon>
        <taxon>Pasteurellaceae</taxon>
        <taxon>Mannheimia</taxon>
    </lineage>
</organism>
<feature type="chain" id="PRO_5032630733" description="Tetratricopeptide repeat protein" evidence="1">
    <location>
        <begin position="21"/>
        <end position="147"/>
    </location>
</feature>
<dbReference type="Gene3D" id="1.25.40.10">
    <property type="entry name" value="Tetratricopeptide repeat domain"/>
    <property type="match status" value="1"/>
</dbReference>
<keyword evidence="3" id="KW-1185">Reference proteome</keyword>
<feature type="signal peptide" evidence="1">
    <location>
        <begin position="1"/>
        <end position="20"/>
    </location>
</feature>